<proteinExistence type="predicted"/>
<keyword evidence="1" id="KW-0472">Membrane</keyword>
<dbReference type="EMBL" id="CAFBMK010000115">
    <property type="protein sequence ID" value="CAB4922799.1"/>
    <property type="molecule type" value="Genomic_DNA"/>
</dbReference>
<evidence type="ECO:0000313" key="2">
    <source>
        <dbReference type="EMBL" id="CAB4922799.1"/>
    </source>
</evidence>
<gene>
    <name evidence="2" type="ORF">UFOPK3564_01934</name>
</gene>
<sequence length="69" mass="7170">MEILGSILGVVLIGIGVAGALNVRRTRDQIVQINRSRPPGDRARSVAGVTAWCGVSVATGVFLLVWGIG</sequence>
<dbReference type="AlphaFoldDB" id="A0A6J7HYA9"/>
<keyword evidence="1" id="KW-1133">Transmembrane helix</keyword>
<protein>
    <submittedName>
        <fullName evidence="2">Unannotated protein</fullName>
    </submittedName>
</protein>
<keyword evidence="1" id="KW-0812">Transmembrane</keyword>
<feature type="transmembrane region" description="Helical" evidence="1">
    <location>
        <begin position="6"/>
        <end position="24"/>
    </location>
</feature>
<evidence type="ECO:0000256" key="1">
    <source>
        <dbReference type="SAM" id="Phobius"/>
    </source>
</evidence>
<organism evidence="2">
    <name type="scientific">freshwater metagenome</name>
    <dbReference type="NCBI Taxonomy" id="449393"/>
    <lineage>
        <taxon>unclassified sequences</taxon>
        <taxon>metagenomes</taxon>
        <taxon>ecological metagenomes</taxon>
    </lineage>
</organism>
<name>A0A6J7HYA9_9ZZZZ</name>
<reference evidence="2" key="1">
    <citation type="submission" date="2020-05" db="EMBL/GenBank/DDBJ databases">
        <authorList>
            <person name="Chiriac C."/>
            <person name="Salcher M."/>
            <person name="Ghai R."/>
            <person name="Kavagutti S V."/>
        </authorList>
    </citation>
    <scope>NUCLEOTIDE SEQUENCE</scope>
</reference>
<feature type="transmembrane region" description="Helical" evidence="1">
    <location>
        <begin position="45"/>
        <end position="68"/>
    </location>
</feature>
<accession>A0A6J7HYA9</accession>